<dbReference type="RefSeq" id="WP_201632075.1">
    <property type="nucleotide sequence ID" value="NZ_JAEQNB010000001.1"/>
</dbReference>
<dbReference type="SUPFAM" id="SSF48452">
    <property type="entry name" value="TPR-like"/>
    <property type="match status" value="2"/>
</dbReference>
<reference evidence="7 8" key="1">
    <citation type="submission" date="2021-01" db="EMBL/GenBank/DDBJ databases">
        <title>Tumebacillus sp. strain ITR2 16S ribosomal RNA gene Genome sequencing and assembly.</title>
        <authorList>
            <person name="Kang M."/>
        </authorList>
    </citation>
    <scope>NUCLEOTIDE SEQUENCE [LARGE SCALE GENOMIC DNA]</scope>
    <source>
        <strain evidence="7 8">ITR2</strain>
    </source>
</reference>
<keyword evidence="2" id="KW-0963">Cytoplasm</keyword>
<keyword evidence="8" id="KW-1185">Reference proteome</keyword>
<dbReference type="InterPro" id="IPR019734">
    <property type="entry name" value="TPR_rpt"/>
</dbReference>
<dbReference type="SMART" id="SM00028">
    <property type="entry name" value="TPR"/>
    <property type="match status" value="4"/>
</dbReference>
<dbReference type="Pfam" id="PF13424">
    <property type="entry name" value="TPR_12"/>
    <property type="match status" value="1"/>
</dbReference>
<evidence type="ECO:0000256" key="2">
    <source>
        <dbReference type="ARBA" id="ARBA00022490"/>
    </source>
</evidence>
<keyword evidence="4" id="KW-0802">TPR repeat</keyword>
<evidence type="ECO:0000259" key="6">
    <source>
        <dbReference type="Pfam" id="PF12862"/>
    </source>
</evidence>
<evidence type="ECO:0000313" key="8">
    <source>
        <dbReference type="Proteomes" id="UP000602284"/>
    </source>
</evidence>
<dbReference type="Gene3D" id="1.25.40.10">
    <property type="entry name" value="Tetratricopeptide repeat domain"/>
    <property type="match status" value="2"/>
</dbReference>
<comment type="caution">
    <text evidence="7">The sequence shown here is derived from an EMBL/GenBank/DDBJ whole genome shotgun (WGS) entry which is preliminary data.</text>
</comment>
<evidence type="ECO:0000256" key="4">
    <source>
        <dbReference type="ARBA" id="ARBA00022803"/>
    </source>
</evidence>
<dbReference type="InterPro" id="IPR011990">
    <property type="entry name" value="TPR-like_helical_dom_sf"/>
</dbReference>
<dbReference type="PANTHER" id="PTHR46630">
    <property type="entry name" value="TETRATRICOPEPTIDE REPEAT PROTEIN 29"/>
    <property type="match status" value="1"/>
</dbReference>
<sequence length="364" mass="42144">MESTVRVRTIDELHQELHKLEQMVETQPDEALQLIGDGIADWEKLVRQTSDLPLALRVGELLEKSKHYWLALSWYHWGLEAKDGNADFVTVSRVMRSKGRVFIRLGMYQEALQILQEVEEMGIPAIPGSLDLPVLWQNLSMVQTSLGHYESALHYAQEALQQFQELGEGHRVSIVEFMIGTNLKSLKRFEESFTYLTRSRDGLEQNQDYFHLARAWHNYAELMRDWGRTEEAVAAWRMSLEIKKRTQDHDGQVNTLLSIAEYFISQSDWHAALRYVTQAFPLCHQHRLFDQEVTSLDCWATILFALGRTSELEVVATRATHLRESVTVKHQVIMLLHKVAEYFRQVGRFDLAGQYGNKAVQNQS</sequence>
<comment type="subcellular location">
    <subcellularLocation>
        <location evidence="1">Cytoplasm</location>
    </subcellularLocation>
</comment>
<dbReference type="Proteomes" id="UP000602284">
    <property type="component" value="Unassembled WGS sequence"/>
</dbReference>
<dbReference type="PANTHER" id="PTHR46630:SF1">
    <property type="entry name" value="TETRATRICOPEPTIDE REPEAT PROTEIN 29"/>
    <property type="match status" value="1"/>
</dbReference>
<evidence type="ECO:0000256" key="5">
    <source>
        <dbReference type="ARBA" id="ARBA00038253"/>
    </source>
</evidence>
<keyword evidence="3" id="KW-0677">Repeat</keyword>
<name>A0ABS1J929_9BACL</name>
<proteinExistence type="inferred from homology"/>
<protein>
    <submittedName>
        <fullName evidence="7">Tetratricopeptide repeat protein</fullName>
    </submittedName>
</protein>
<dbReference type="InterPro" id="IPR051476">
    <property type="entry name" value="Bac_ResReg_Asp_Phosphatase"/>
</dbReference>
<evidence type="ECO:0000256" key="3">
    <source>
        <dbReference type="ARBA" id="ARBA00022737"/>
    </source>
</evidence>
<organism evidence="7 8">
    <name type="scientific">Tumebacillus amylolyticus</name>
    <dbReference type="NCBI Taxonomy" id="2801339"/>
    <lineage>
        <taxon>Bacteria</taxon>
        <taxon>Bacillati</taxon>
        <taxon>Bacillota</taxon>
        <taxon>Bacilli</taxon>
        <taxon>Bacillales</taxon>
        <taxon>Alicyclobacillaceae</taxon>
        <taxon>Tumebacillus</taxon>
    </lineage>
</organism>
<dbReference type="InterPro" id="IPR026000">
    <property type="entry name" value="Apc5_dom"/>
</dbReference>
<dbReference type="EMBL" id="JAEQNB010000001">
    <property type="protein sequence ID" value="MBL0386158.1"/>
    <property type="molecule type" value="Genomic_DNA"/>
</dbReference>
<gene>
    <name evidence="7" type="ORF">JJB07_05770</name>
</gene>
<evidence type="ECO:0000313" key="7">
    <source>
        <dbReference type="EMBL" id="MBL0386158.1"/>
    </source>
</evidence>
<evidence type="ECO:0000256" key="1">
    <source>
        <dbReference type="ARBA" id="ARBA00004496"/>
    </source>
</evidence>
<dbReference type="Pfam" id="PF12862">
    <property type="entry name" value="ANAPC5"/>
    <property type="match status" value="1"/>
</dbReference>
<feature type="domain" description="Anaphase-promoting complex subunit 5" evidence="6">
    <location>
        <begin position="138"/>
        <end position="166"/>
    </location>
</feature>
<comment type="similarity">
    <text evidence="5">Belongs to the Rap family.</text>
</comment>
<accession>A0ABS1J929</accession>